<dbReference type="OrthoDB" id="2437963at2"/>
<dbReference type="InterPro" id="IPR024962">
    <property type="entry name" value="YukD-like"/>
</dbReference>
<reference evidence="1 2" key="1">
    <citation type="submission" date="2019-06" db="EMBL/GenBank/DDBJ databases">
        <title>Cerasibacillus sp. nov., isolated from maize field.</title>
        <authorList>
            <person name="Lin S.-Y."/>
            <person name="Tsai C.-F."/>
            <person name="Young C.-C."/>
        </authorList>
    </citation>
    <scope>NUCLEOTIDE SEQUENCE [LARGE SCALE GENOMIC DNA]</scope>
    <source>
        <strain evidence="1 2">CC-CFT480</strain>
    </source>
</reference>
<dbReference type="RefSeq" id="WP_147666139.1">
    <property type="nucleotide sequence ID" value="NZ_VDUW01000002.1"/>
</dbReference>
<sequence>MYIELTIDVKHQTRPTFDIRLSNQHSIKKLVDIVSQILNEEIQISDGYWIRVQNKQRVYTGNQTLKECGITTGDRVEIL</sequence>
<dbReference type="Gene3D" id="3.10.20.90">
    <property type="entry name" value="Phosphatidylinositol 3-kinase Catalytic Subunit, Chain A, domain 1"/>
    <property type="match status" value="1"/>
</dbReference>
<dbReference type="Pfam" id="PF08817">
    <property type="entry name" value="YukD"/>
    <property type="match status" value="1"/>
</dbReference>
<dbReference type="AlphaFoldDB" id="A0A5C8NZL4"/>
<comment type="caution">
    <text evidence="1">The sequence shown here is derived from an EMBL/GenBank/DDBJ whole genome shotgun (WGS) entry which is preliminary data.</text>
</comment>
<evidence type="ECO:0000313" key="2">
    <source>
        <dbReference type="Proteomes" id="UP000321574"/>
    </source>
</evidence>
<accession>A0A5C8NZL4</accession>
<dbReference type="EMBL" id="VDUW01000002">
    <property type="protein sequence ID" value="TXL66740.1"/>
    <property type="molecule type" value="Genomic_DNA"/>
</dbReference>
<protein>
    <submittedName>
        <fullName evidence="1">Ubiquitin</fullName>
    </submittedName>
</protein>
<name>A0A5C8NZL4_9BACI</name>
<gene>
    <name evidence="1" type="ORF">FHP05_04980</name>
</gene>
<dbReference type="InterPro" id="IPR029071">
    <property type="entry name" value="Ubiquitin-like_domsf"/>
</dbReference>
<proteinExistence type="predicted"/>
<dbReference type="SUPFAM" id="SSF54236">
    <property type="entry name" value="Ubiquitin-like"/>
    <property type="match status" value="1"/>
</dbReference>
<organism evidence="1 2">
    <name type="scientific">Cerasibacillus terrae</name>
    <dbReference type="NCBI Taxonomy" id="2498845"/>
    <lineage>
        <taxon>Bacteria</taxon>
        <taxon>Bacillati</taxon>
        <taxon>Bacillota</taxon>
        <taxon>Bacilli</taxon>
        <taxon>Bacillales</taxon>
        <taxon>Bacillaceae</taxon>
        <taxon>Cerasibacillus</taxon>
    </lineage>
</organism>
<evidence type="ECO:0000313" key="1">
    <source>
        <dbReference type="EMBL" id="TXL66740.1"/>
    </source>
</evidence>
<keyword evidence="2" id="KW-1185">Reference proteome</keyword>
<dbReference type="Proteomes" id="UP000321574">
    <property type="component" value="Unassembled WGS sequence"/>
</dbReference>